<dbReference type="Pfam" id="PF06725">
    <property type="entry name" value="3D"/>
    <property type="match status" value="1"/>
</dbReference>
<dbReference type="STRING" id="1612202.SAMN05421734_11148"/>
<dbReference type="GO" id="GO:0004553">
    <property type="term" value="F:hydrolase activity, hydrolyzing O-glycosyl compounds"/>
    <property type="evidence" value="ECO:0007669"/>
    <property type="project" value="InterPro"/>
</dbReference>
<accession>A0A1G6MLS9</accession>
<evidence type="ECO:0000256" key="1">
    <source>
        <dbReference type="ARBA" id="ARBA00022729"/>
    </source>
</evidence>
<feature type="region of interest" description="Disordered" evidence="2">
    <location>
        <begin position="226"/>
        <end position="246"/>
    </location>
</feature>
<reference evidence="5" key="1">
    <citation type="submission" date="2016-09" db="EMBL/GenBank/DDBJ databases">
        <authorList>
            <person name="Varghese N."/>
            <person name="Submissions S."/>
        </authorList>
    </citation>
    <scope>NUCLEOTIDE SEQUENCE [LARGE SCALE GENOMIC DNA]</scope>
    <source>
        <strain evidence="5">S5</strain>
    </source>
</reference>
<dbReference type="RefSeq" id="WP_090796987.1">
    <property type="nucleotide sequence ID" value="NZ_FMYI01000011.1"/>
</dbReference>
<dbReference type="InterPro" id="IPR010611">
    <property type="entry name" value="3D_dom"/>
</dbReference>
<gene>
    <name evidence="4" type="ORF">SAMN05421734_11148</name>
</gene>
<keyword evidence="1" id="KW-0732">Signal</keyword>
<dbReference type="OrthoDB" id="9798935at2"/>
<keyword evidence="5" id="KW-1185">Reference proteome</keyword>
<dbReference type="Pfam" id="PF03990">
    <property type="entry name" value="DUF348"/>
    <property type="match status" value="3"/>
</dbReference>
<dbReference type="SUPFAM" id="SSF50685">
    <property type="entry name" value="Barwin-like endoglucanases"/>
    <property type="match status" value="1"/>
</dbReference>
<feature type="compositionally biased region" description="Acidic residues" evidence="2">
    <location>
        <begin position="231"/>
        <end position="240"/>
    </location>
</feature>
<dbReference type="PROSITE" id="PS51109">
    <property type="entry name" value="G5"/>
    <property type="match status" value="1"/>
</dbReference>
<dbReference type="Pfam" id="PF07501">
    <property type="entry name" value="G5"/>
    <property type="match status" value="1"/>
</dbReference>
<dbReference type="PANTHER" id="PTHR39160">
    <property type="entry name" value="CELL WALL-BINDING PROTEIN YOCH"/>
    <property type="match status" value="1"/>
</dbReference>
<feature type="region of interest" description="Disordered" evidence="2">
    <location>
        <begin position="288"/>
        <end position="308"/>
    </location>
</feature>
<evidence type="ECO:0000259" key="3">
    <source>
        <dbReference type="PROSITE" id="PS51109"/>
    </source>
</evidence>
<dbReference type="AlphaFoldDB" id="A0A1G6MLS9"/>
<feature type="domain" description="G5" evidence="3">
    <location>
        <begin position="206"/>
        <end position="286"/>
    </location>
</feature>
<proteinExistence type="predicted"/>
<evidence type="ECO:0000313" key="5">
    <source>
        <dbReference type="Proteomes" id="UP000242949"/>
    </source>
</evidence>
<evidence type="ECO:0000313" key="4">
    <source>
        <dbReference type="EMBL" id="SDC55895.1"/>
    </source>
</evidence>
<dbReference type="SMART" id="SM01208">
    <property type="entry name" value="G5"/>
    <property type="match status" value="1"/>
</dbReference>
<dbReference type="CDD" id="cd22786">
    <property type="entry name" value="DPBB_YuiC-like"/>
    <property type="match status" value="1"/>
</dbReference>
<dbReference type="Proteomes" id="UP000242949">
    <property type="component" value="Unassembled WGS sequence"/>
</dbReference>
<dbReference type="InterPro" id="IPR051933">
    <property type="entry name" value="Resuscitation_pf_RpfB"/>
</dbReference>
<dbReference type="PANTHER" id="PTHR39160:SF4">
    <property type="entry name" value="RESUSCITATION-PROMOTING FACTOR RPFB"/>
    <property type="match status" value="1"/>
</dbReference>
<sequence length="402" mass="44745">MNLKTKLLPVLKSKWTMSIAAAFAFVIVAGFVAFEATKAEVQFTHNEETETVVTHANTVEELLTELDIEISEHDELSHTLEDEIESEMEIVYQEAKSVTLVVDDEQSSHYTTEDTVEDFLNEIALEVEDHDEVNVDLDESIEEDLEITIDYAIEITVEDAGEEENYWTTEETVEDLLETEEIELDELDEVEPGLDESLDQDLTISITRVEEESEVVEESIDFSTVRRNDDSLEEGTEEVVESGSEGTVEKEYLIRIENGEEVDRELVSEDVKEEAEERVIAVGTQPVQETVSRGGSSSNDEAPSSGNTMTMEATAYNWNCATCDGRGRTATGYNLKENPDGVVAVDPSVIPLGTRVYVEGYGYAVARDTGGAIQGNKIDLHMRSNAEANRFGRQTVEVQIVD</sequence>
<dbReference type="Gene3D" id="2.40.40.10">
    <property type="entry name" value="RlpA-like domain"/>
    <property type="match status" value="1"/>
</dbReference>
<dbReference type="Gene3D" id="2.20.230.10">
    <property type="entry name" value="Resuscitation-promoting factor rpfb"/>
    <property type="match status" value="1"/>
</dbReference>
<evidence type="ECO:0000256" key="2">
    <source>
        <dbReference type="SAM" id="MobiDB-lite"/>
    </source>
</evidence>
<dbReference type="InterPro" id="IPR036908">
    <property type="entry name" value="RlpA-like_sf"/>
</dbReference>
<name>A0A1G6MLS9_9BACI</name>
<protein>
    <submittedName>
        <fullName evidence="4">Uncharacterized conserved protein YabE, contains G5 and tandem DUF348 domains</fullName>
    </submittedName>
</protein>
<organism evidence="4 5">
    <name type="scientific">Pelagirhabdus alkalitolerans</name>
    <dbReference type="NCBI Taxonomy" id="1612202"/>
    <lineage>
        <taxon>Bacteria</taxon>
        <taxon>Bacillati</taxon>
        <taxon>Bacillota</taxon>
        <taxon>Bacilli</taxon>
        <taxon>Bacillales</taxon>
        <taxon>Bacillaceae</taxon>
        <taxon>Pelagirhabdus</taxon>
    </lineage>
</organism>
<dbReference type="InterPro" id="IPR007137">
    <property type="entry name" value="DUF348"/>
</dbReference>
<dbReference type="InterPro" id="IPR011098">
    <property type="entry name" value="G5_dom"/>
</dbReference>
<dbReference type="GO" id="GO:0019867">
    <property type="term" value="C:outer membrane"/>
    <property type="evidence" value="ECO:0007669"/>
    <property type="project" value="InterPro"/>
</dbReference>
<dbReference type="EMBL" id="FMYI01000011">
    <property type="protein sequence ID" value="SDC55895.1"/>
    <property type="molecule type" value="Genomic_DNA"/>
</dbReference>
<dbReference type="GO" id="GO:0009254">
    <property type="term" value="P:peptidoglycan turnover"/>
    <property type="evidence" value="ECO:0007669"/>
    <property type="project" value="InterPro"/>
</dbReference>